<feature type="domain" description="Reverse transcriptase" evidence="1">
    <location>
        <begin position="125"/>
        <end position="216"/>
    </location>
</feature>
<gene>
    <name evidence="2" type="primary">YTX2_178</name>
    <name evidence="2" type="ORF">CK203_081038</name>
</gene>
<evidence type="ECO:0000313" key="2">
    <source>
        <dbReference type="EMBL" id="RVW39973.1"/>
    </source>
</evidence>
<protein>
    <submittedName>
        <fullName evidence="2">Transposon TX1 uncharacterized 149 kDa protein</fullName>
    </submittedName>
</protein>
<organism evidence="2 3">
    <name type="scientific">Vitis vinifera</name>
    <name type="common">Grape</name>
    <dbReference type="NCBI Taxonomy" id="29760"/>
    <lineage>
        <taxon>Eukaryota</taxon>
        <taxon>Viridiplantae</taxon>
        <taxon>Streptophyta</taxon>
        <taxon>Embryophyta</taxon>
        <taxon>Tracheophyta</taxon>
        <taxon>Spermatophyta</taxon>
        <taxon>Magnoliopsida</taxon>
        <taxon>eudicotyledons</taxon>
        <taxon>Gunneridae</taxon>
        <taxon>Pentapetalae</taxon>
        <taxon>rosids</taxon>
        <taxon>Vitales</taxon>
        <taxon>Vitaceae</taxon>
        <taxon>Viteae</taxon>
        <taxon>Vitis</taxon>
    </lineage>
</organism>
<evidence type="ECO:0000313" key="3">
    <source>
        <dbReference type="Proteomes" id="UP000288805"/>
    </source>
</evidence>
<dbReference type="AlphaFoldDB" id="A0A438DWW0"/>
<dbReference type="Pfam" id="PF00078">
    <property type="entry name" value="RVT_1"/>
    <property type="match status" value="1"/>
</dbReference>
<dbReference type="PANTHER" id="PTHR46890:SF50">
    <property type="entry name" value="RNA-DIRECTED DNA POLYMERASE, EUKARYOTA, REVERSE TRANSCRIPTASE ZINC-BINDING DOMAIN PROTEIN-RELATED"/>
    <property type="match status" value="1"/>
</dbReference>
<dbReference type="PANTHER" id="PTHR46890">
    <property type="entry name" value="NON-LTR RETROLELEMENT REVERSE TRANSCRIPTASE-LIKE PROTEIN-RELATED"/>
    <property type="match status" value="1"/>
</dbReference>
<dbReference type="InterPro" id="IPR000477">
    <property type="entry name" value="RT_dom"/>
</dbReference>
<comment type="caution">
    <text evidence="2">The sequence shown here is derived from an EMBL/GenBank/DDBJ whole genome shotgun (WGS) entry which is preliminary data.</text>
</comment>
<dbReference type="Proteomes" id="UP000288805">
    <property type="component" value="Unassembled WGS sequence"/>
</dbReference>
<accession>A0A438DWW0</accession>
<sequence>MPTAEEIGCWHTEENDLKNRVVRTFQKLYSEEGGWRPCVEGLSFMRLASNEAEGLEIPLSEGEVFSTLSDLGKDKAPGPNGFTMAFWLFCWDVVKIEIMGFFREFHERGKFVKSLNATFLVLVLKKGGAEDLKDFRPINLVGSLYKLLAKVLANRIKKVMGKVISESQNAFVEDRQILDATLIANEVVHSRLKDNVGSVLCKLDVEKAYDHINLEKSELIPVGRVNDIEGLALELGCKVGGLPSCYLGLPLGHLSIQWLLRLRLEKIQRDFLWSGGALVQKPHLVRWNLVCLDKKKDGLGVRNLALMNSVLLSIKKKWSLLDSRLAYHMGSGQRVRFWTDKWCGNEPLCESFSSLFSISLSKNAWVSEVWYPAGDGDG</sequence>
<proteinExistence type="predicted"/>
<dbReference type="InterPro" id="IPR052343">
    <property type="entry name" value="Retrotransposon-Effector_Assoc"/>
</dbReference>
<evidence type="ECO:0000259" key="1">
    <source>
        <dbReference type="Pfam" id="PF00078"/>
    </source>
</evidence>
<dbReference type="EMBL" id="QGNW01001468">
    <property type="protein sequence ID" value="RVW39973.1"/>
    <property type="molecule type" value="Genomic_DNA"/>
</dbReference>
<name>A0A438DWW0_VITVI</name>
<reference evidence="2 3" key="1">
    <citation type="journal article" date="2018" name="PLoS Genet.">
        <title>Population sequencing reveals clonal diversity and ancestral inbreeding in the grapevine cultivar Chardonnay.</title>
        <authorList>
            <person name="Roach M.J."/>
            <person name="Johnson D.L."/>
            <person name="Bohlmann J."/>
            <person name="van Vuuren H.J."/>
            <person name="Jones S.J."/>
            <person name="Pretorius I.S."/>
            <person name="Schmidt S.A."/>
            <person name="Borneman A.R."/>
        </authorList>
    </citation>
    <scope>NUCLEOTIDE SEQUENCE [LARGE SCALE GENOMIC DNA]</scope>
    <source>
        <strain evidence="3">cv. Chardonnay</strain>
        <tissue evidence="2">Leaf</tissue>
    </source>
</reference>